<gene>
    <name evidence="1" type="ORF">K505DRAFT_368322</name>
</gene>
<dbReference type="Proteomes" id="UP000799757">
    <property type="component" value="Unassembled WGS sequence"/>
</dbReference>
<evidence type="ECO:0000313" key="1">
    <source>
        <dbReference type="EMBL" id="KAF2786328.1"/>
    </source>
</evidence>
<accession>A0A6A6WQX1</accession>
<sequence length="170" mass="18826">MLIYQIVPTTPRLEELIYLVAASTSKNNGHIEYSADGGKTFVYDKSDESMALGREYFDNLWSTVQRAVTGVKLEKPERRPTVLRLEKGRLVIHDVGVIIPIRSCNDTFEQDNIDIKSGDDHYSTRLAPQTIIVISGGLSEDVSVEISARVPFDLILHPKSPLTAPKGSAT</sequence>
<evidence type="ECO:0000313" key="2">
    <source>
        <dbReference type="Proteomes" id="UP000799757"/>
    </source>
</evidence>
<dbReference type="AlphaFoldDB" id="A0A6A6WQX1"/>
<dbReference type="OrthoDB" id="3789527at2759"/>
<dbReference type="EMBL" id="MU002489">
    <property type="protein sequence ID" value="KAF2786328.1"/>
    <property type="molecule type" value="Genomic_DNA"/>
</dbReference>
<reference evidence="1" key="1">
    <citation type="journal article" date="2020" name="Stud. Mycol.">
        <title>101 Dothideomycetes genomes: a test case for predicting lifestyles and emergence of pathogens.</title>
        <authorList>
            <person name="Haridas S."/>
            <person name="Albert R."/>
            <person name="Binder M."/>
            <person name="Bloem J."/>
            <person name="Labutti K."/>
            <person name="Salamov A."/>
            <person name="Andreopoulos B."/>
            <person name="Baker S."/>
            <person name="Barry K."/>
            <person name="Bills G."/>
            <person name="Bluhm B."/>
            <person name="Cannon C."/>
            <person name="Castanera R."/>
            <person name="Culley D."/>
            <person name="Daum C."/>
            <person name="Ezra D."/>
            <person name="Gonzalez J."/>
            <person name="Henrissat B."/>
            <person name="Kuo A."/>
            <person name="Liang C."/>
            <person name="Lipzen A."/>
            <person name="Lutzoni F."/>
            <person name="Magnuson J."/>
            <person name="Mondo S."/>
            <person name="Nolan M."/>
            <person name="Ohm R."/>
            <person name="Pangilinan J."/>
            <person name="Park H.-J."/>
            <person name="Ramirez L."/>
            <person name="Alfaro M."/>
            <person name="Sun H."/>
            <person name="Tritt A."/>
            <person name="Yoshinaga Y."/>
            <person name="Zwiers L.-H."/>
            <person name="Turgeon B."/>
            <person name="Goodwin S."/>
            <person name="Spatafora J."/>
            <person name="Crous P."/>
            <person name="Grigoriev I."/>
        </authorList>
    </citation>
    <scope>NUCLEOTIDE SEQUENCE</scope>
    <source>
        <strain evidence="1">CBS 109.77</strain>
    </source>
</reference>
<name>A0A6A6WQX1_9PLEO</name>
<protein>
    <submittedName>
        <fullName evidence="1">Uncharacterized protein</fullName>
    </submittedName>
</protein>
<keyword evidence="2" id="KW-1185">Reference proteome</keyword>
<proteinExistence type="predicted"/>
<organism evidence="1 2">
    <name type="scientific">Melanomma pulvis-pyrius CBS 109.77</name>
    <dbReference type="NCBI Taxonomy" id="1314802"/>
    <lineage>
        <taxon>Eukaryota</taxon>
        <taxon>Fungi</taxon>
        <taxon>Dikarya</taxon>
        <taxon>Ascomycota</taxon>
        <taxon>Pezizomycotina</taxon>
        <taxon>Dothideomycetes</taxon>
        <taxon>Pleosporomycetidae</taxon>
        <taxon>Pleosporales</taxon>
        <taxon>Melanommataceae</taxon>
        <taxon>Melanomma</taxon>
    </lineage>
</organism>